<evidence type="ECO:0000256" key="1">
    <source>
        <dbReference type="SAM" id="MobiDB-lite"/>
    </source>
</evidence>
<dbReference type="EMBL" id="VFOU01000003">
    <property type="protein sequence ID" value="TQL71675.1"/>
    <property type="molecule type" value="Genomic_DNA"/>
</dbReference>
<feature type="compositionally biased region" description="Basic and acidic residues" evidence="1">
    <location>
        <begin position="1"/>
        <end position="11"/>
    </location>
</feature>
<feature type="region of interest" description="Disordered" evidence="1">
    <location>
        <begin position="1"/>
        <end position="34"/>
    </location>
</feature>
<dbReference type="OrthoDB" id="3400544at2"/>
<proteinExistence type="predicted"/>
<sequence length="341" mass="37886">MTNKQEKDKPSDNTLNSISSEEDGLTAAKEGSVQGSAIARQASSAGGFLPLKGGTVHGDIKFETPPNTRSNRIILEAWERSNKPNKRAGDVLELHWRTPYAKPFIGWWDSTDPDDPKMKAWMGAHDLPNNPAGTPHRHWSVEVSDSQGQMQSRFIIDYDKDHTNIRTSSADFGVGWGAFRLASSTLEFTTNTRGEEEIQRWSVRRSQGKRYNLTLARHDGSGGEVPVARFDRSTGFIALGGSFEPDSILHLKGNQHTFKVQSATKSYSIKSDGHMLWESSRHEGAISLSAGFSGSRHRNLRLAGGDLQIEDADRGIIMQDQETKTLHRITLRNGEFRITSI</sequence>
<comment type="caution">
    <text evidence="2">The sequence shown here is derived from an EMBL/GenBank/DDBJ whole genome shotgun (WGS) entry which is preliminary data.</text>
</comment>
<evidence type="ECO:0000313" key="3">
    <source>
        <dbReference type="Proteomes" id="UP000319746"/>
    </source>
</evidence>
<keyword evidence="3" id="KW-1185">Reference proteome</keyword>
<name>A0A543AGH0_9MICC</name>
<dbReference type="Proteomes" id="UP000319746">
    <property type="component" value="Unassembled WGS sequence"/>
</dbReference>
<protein>
    <submittedName>
        <fullName evidence="2">Uncharacterized protein</fullName>
    </submittedName>
</protein>
<accession>A0A543AGH0</accession>
<organism evidence="2 3">
    <name type="scientific">Enteractinococcus coprophilus</name>
    <dbReference type="NCBI Taxonomy" id="1027633"/>
    <lineage>
        <taxon>Bacteria</taxon>
        <taxon>Bacillati</taxon>
        <taxon>Actinomycetota</taxon>
        <taxon>Actinomycetes</taxon>
        <taxon>Micrococcales</taxon>
        <taxon>Micrococcaceae</taxon>
    </lineage>
</organism>
<evidence type="ECO:0000313" key="2">
    <source>
        <dbReference type="EMBL" id="TQL71675.1"/>
    </source>
</evidence>
<dbReference type="RefSeq" id="WP_141867450.1">
    <property type="nucleotide sequence ID" value="NZ_BAABAN010000001.1"/>
</dbReference>
<dbReference type="AlphaFoldDB" id="A0A543AGH0"/>
<gene>
    <name evidence="2" type="ORF">FB556_2168</name>
</gene>
<reference evidence="2 3" key="1">
    <citation type="submission" date="2019-06" db="EMBL/GenBank/DDBJ databases">
        <title>Sequencing the genomes of 1000 actinobacteria strains.</title>
        <authorList>
            <person name="Klenk H.-P."/>
        </authorList>
    </citation>
    <scope>NUCLEOTIDE SEQUENCE [LARGE SCALE GENOMIC DNA]</scope>
    <source>
        <strain evidence="2 3">DSM 24083</strain>
    </source>
</reference>